<dbReference type="PANTHER" id="PTHR42997:SF1">
    <property type="entry name" value="AP-4-A PHOSPHORYLASE"/>
    <property type="match status" value="1"/>
</dbReference>
<evidence type="ECO:0000313" key="3">
    <source>
        <dbReference type="EMBL" id="GAI44563.1"/>
    </source>
</evidence>
<dbReference type="InterPro" id="IPR052908">
    <property type="entry name" value="AP-4-A_phosphorylase"/>
</dbReference>
<dbReference type="GO" id="GO:0003824">
    <property type="term" value="F:catalytic activity"/>
    <property type="evidence" value="ECO:0007669"/>
    <property type="project" value="InterPro"/>
</dbReference>
<dbReference type="PANTHER" id="PTHR42997">
    <property type="entry name" value="HIT FAMILY HYDROLASE"/>
    <property type="match status" value="1"/>
</dbReference>
<comment type="caution">
    <text evidence="3">The sequence shown here is derived from an EMBL/GenBank/DDBJ whole genome shotgun (WGS) entry which is preliminary data.</text>
</comment>
<dbReference type="PROSITE" id="PS51084">
    <property type="entry name" value="HIT_2"/>
    <property type="match status" value="1"/>
</dbReference>
<sequence>MEQIWAPWRIKYIQMEKMEGCILCEKPRQNSDAQNYILHRGEKNFVIMNSYPYNPGHLMIAPYRHVASLEELTNEELHEHFEIVSRSIKVLRQVFDPGGFNIGINMGKVAGAGIDDHFHTHIVPRWQGDTNFMPVVSDVRVVPEALAETYEKLKGKF</sequence>
<evidence type="ECO:0000256" key="1">
    <source>
        <dbReference type="ARBA" id="ARBA00022741"/>
    </source>
</evidence>
<dbReference type="InterPro" id="IPR036265">
    <property type="entry name" value="HIT-like_sf"/>
</dbReference>
<dbReference type="CDD" id="cd01275">
    <property type="entry name" value="FHIT"/>
    <property type="match status" value="1"/>
</dbReference>
<dbReference type="SUPFAM" id="SSF54197">
    <property type="entry name" value="HIT-like"/>
    <property type="match status" value="1"/>
</dbReference>
<name>X1NLU6_9ZZZZ</name>
<dbReference type="AlphaFoldDB" id="X1NLU6"/>
<evidence type="ECO:0000259" key="2">
    <source>
        <dbReference type="PROSITE" id="PS51084"/>
    </source>
</evidence>
<dbReference type="InterPro" id="IPR011146">
    <property type="entry name" value="HIT-like"/>
</dbReference>
<gene>
    <name evidence="3" type="ORF">S06H3_43197</name>
</gene>
<dbReference type="EMBL" id="BARV01026771">
    <property type="protein sequence ID" value="GAI44563.1"/>
    <property type="molecule type" value="Genomic_DNA"/>
</dbReference>
<dbReference type="GO" id="GO:0000166">
    <property type="term" value="F:nucleotide binding"/>
    <property type="evidence" value="ECO:0007669"/>
    <property type="project" value="UniProtKB-KW"/>
</dbReference>
<dbReference type="InterPro" id="IPR039383">
    <property type="entry name" value="FHIT"/>
</dbReference>
<feature type="domain" description="HIT" evidence="2">
    <location>
        <begin position="22"/>
        <end position="132"/>
    </location>
</feature>
<dbReference type="Gene3D" id="3.30.428.10">
    <property type="entry name" value="HIT-like"/>
    <property type="match status" value="1"/>
</dbReference>
<organism evidence="3">
    <name type="scientific">marine sediment metagenome</name>
    <dbReference type="NCBI Taxonomy" id="412755"/>
    <lineage>
        <taxon>unclassified sequences</taxon>
        <taxon>metagenomes</taxon>
        <taxon>ecological metagenomes</taxon>
    </lineage>
</organism>
<proteinExistence type="predicted"/>
<keyword evidence="1" id="KW-0547">Nucleotide-binding</keyword>
<accession>X1NLU6</accession>
<protein>
    <recommendedName>
        <fullName evidence="2">HIT domain-containing protein</fullName>
    </recommendedName>
</protein>
<dbReference type="Pfam" id="PF01230">
    <property type="entry name" value="HIT"/>
    <property type="match status" value="1"/>
</dbReference>
<reference evidence="3" key="1">
    <citation type="journal article" date="2014" name="Front. Microbiol.">
        <title>High frequency of phylogenetically diverse reductive dehalogenase-homologous genes in deep subseafloor sedimentary metagenomes.</title>
        <authorList>
            <person name="Kawai M."/>
            <person name="Futagami T."/>
            <person name="Toyoda A."/>
            <person name="Takaki Y."/>
            <person name="Nishi S."/>
            <person name="Hori S."/>
            <person name="Arai W."/>
            <person name="Tsubouchi T."/>
            <person name="Morono Y."/>
            <person name="Uchiyama I."/>
            <person name="Ito T."/>
            <person name="Fujiyama A."/>
            <person name="Inagaki F."/>
            <person name="Takami H."/>
        </authorList>
    </citation>
    <scope>NUCLEOTIDE SEQUENCE</scope>
    <source>
        <strain evidence="3">Expedition CK06-06</strain>
    </source>
</reference>